<comment type="caution">
    <text evidence="5">The sequence shown here is derived from an EMBL/GenBank/DDBJ whole genome shotgun (WGS) entry which is preliminary data.</text>
</comment>
<evidence type="ECO:0000313" key="5">
    <source>
        <dbReference type="EMBL" id="SER57047.1"/>
    </source>
</evidence>
<gene>
    <name evidence="5" type="ORF">SAMN05444126_102180</name>
</gene>
<dbReference type="PANTHER" id="PTHR11851">
    <property type="entry name" value="METALLOPROTEASE"/>
    <property type="match status" value="1"/>
</dbReference>
<dbReference type="InterPro" id="IPR011765">
    <property type="entry name" value="Pept_M16_N"/>
</dbReference>
<feature type="domain" description="Peptidase M16 N-terminal" evidence="3">
    <location>
        <begin position="12"/>
        <end position="159"/>
    </location>
</feature>
<keyword evidence="6" id="KW-1185">Reference proteome</keyword>
<dbReference type="OrthoDB" id="9811314at2"/>
<dbReference type="Proteomes" id="UP000199318">
    <property type="component" value="Unassembled WGS sequence"/>
</dbReference>
<dbReference type="EMBL" id="FOGV01000002">
    <property type="protein sequence ID" value="SER57047.1"/>
    <property type="molecule type" value="Genomic_DNA"/>
</dbReference>
<comment type="similarity">
    <text evidence="1 2">Belongs to the peptidase M16 family.</text>
</comment>
<dbReference type="InterPro" id="IPR011249">
    <property type="entry name" value="Metalloenz_LuxS/M16"/>
</dbReference>
<dbReference type="SUPFAM" id="SSF63411">
    <property type="entry name" value="LuxS/MPP-like metallohydrolase"/>
    <property type="match status" value="2"/>
</dbReference>
<dbReference type="GO" id="GO:0046872">
    <property type="term" value="F:metal ion binding"/>
    <property type="evidence" value="ECO:0007669"/>
    <property type="project" value="InterPro"/>
</dbReference>
<dbReference type="Pfam" id="PF00675">
    <property type="entry name" value="Peptidase_M16"/>
    <property type="match status" value="1"/>
</dbReference>
<dbReference type="STRING" id="1464123.SAMN05444126_102180"/>
<dbReference type="PROSITE" id="PS00143">
    <property type="entry name" value="INSULINASE"/>
    <property type="match status" value="1"/>
</dbReference>
<evidence type="ECO:0000259" key="3">
    <source>
        <dbReference type="Pfam" id="PF00675"/>
    </source>
</evidence>
<dbReference type="InterPro" id="IPR050361">
    <property type="entry name" value="MPP/UQCRC_Complex"/>
</dbReference>
<dbReference type="FunFam" id="3.30.830.10:FF:000008">
    <property type="entry name" value="Mitochondrial-processing peptidase subunit beta"/>
    <property type="match status" value="1"/>
</dbReference>
<evidence type="ECO:0000259" key="4">
    <source>
        <dbReference type="Pfam" id="PF05193"/>
    </source>
</evidence>
<name>A0A1H9Q9E8_9BACI</name>
<dbReference type="Gene3D" id="3.30.830.10">
    <property type="entry name" value="Metalloenzyme, LuxS/M16 peptidase-like"/>
    <property type="match status" value="2"/>
</dbReference>
<dbReference type="GO" id="GO:0006508">
    <property type="term" value="P:proteolysis"/>
    <property type="evidence" value="ECO:0007669"/>
    <property type="project" value="InterPro"/>
</dbReference>
<proteinExistence type="inferred from homology"/>
<protein>
    <submittedName>
        <fullName evidence="5">Predicted Zn-dependent peptidase</fullName>
    </submittedName>
</protein>
<dbReference type="InterPro" id="IPR007863">
    <property type="entry name" value="Peptidase_M16_C"/>
</dbReference>
<feature type="domain" description="Peptidase M16 C-terminal" evidence="4">
    <location>
        <begin position="165"/>
        <end position="338"/>
    </location>
</feature>
<reference evidence="6" key="1">
    <citation type="submission" date="2016-10" db="EMBL/GenBank/DDBJ databases">
        <authorList>
            <person name="de Groot N.N."/>
        </authorList>
    </citation>
    <scope>NUCLEOTIDE SEQUENCE [LARGE SCALE GENOMIC DNA]</scope>
    <source>
        <strain evidence="6">10nlg</strain>
    </source>
</reference>
<evidence type="ECO:0000313" key="6">
    <source>
        <dbReference type="Proteomes" id="UP000199318"/>
    </source>
</evidence>
<dbReference type="RefSeq" id="WP_093071847.1">
    <property type="nucleotide sequence ID" value="NZ_FOGV01000002.1"/>
</dbReference>
<dbReference type="Pfam" id="PF05193">
    <property type="entry name" value="Peptidase_M16_C"/>
    <property type="match status" value="1"/>
</dbReference>
<dbReference type="PANTHER" id="PTHR11851:SF49">
    <property type="entry name" value="MITOCHONDRIAL-PROCESSING PEPTIDASE SUBUNIT ALPHA"/>
    <property type="match status" value="1"/>
</dbReference>
<sequence>MVERYVSDNGLRVVYEPIEHVRSVAIGIWVHTGSRYETAETRGMAHFIEHMLFKGTKTRSAQQIAEEFDAVGGQVNAMTSKEYTCFYAKVMDTHAEKALDILADMFFNSVFDPDEMEKEKQVIYEEMSMYEDEPDDLALEMLSEAVYQDHSLAAPILGTRASVASFTRDGVIAYMNDQYHAGNVVISISGHVGDDIVEAAQDRFSPLASGFGNTSLLAPHFIPGQAVRQKETEQAHICLGYEGVSLQNEQMYAMVLLNNAVGGSMSSRLFQEIRENRGLAYSVFSFNAAYQDTGMFTVYAGARHDQLDEVYAASMDILDNVSAKGLTEKEWQNGKEQLKGNLMLGLESTSSRMNRNGKNELLLNKHRSLDEVISRIDEVTMSDIQLTAAAVFSSEHASAVVSETGELPGKISHYSARPLPK</sequence>
<accession>A0A1H9Q9E8</accession>
<evidence type="ECO:0000256" key="2">
    <source>
        <dbReference type="RuleBase" id="RU004447"/>
    </source>
</evidence>
<dbReference type="InterPro" id="IPR001431">
    <property type="entry name" value="Pept_M16_Zn_BS"/>
</dbReference>
<dbReference type="AlphaFoldDB" id="A0A1H9Q9E8"/>
<dbReference type="GO" id="GO:0004222">
    <property type="term" value="F:metalloendopeptidase activity"/>
    <property type="evidence" value="ECO:0007669"/>
    <property type="project" value="InterPro"/>
</dbReference>
<evidence type="ECO:0000256" key="1">
    <source>
        <dbReference type="ARBA" id="ARBA00007261"/>
    </source>
</evidence>
<organism evidence="5 6">
    <name type="scientific">Salisediminibacterium halotolerans</name>
    <dbReference type="NCBI Taxonomy" id="517425"/>
    <lineage>
        <taxon>Bacteria</taxon>
        <taxon>Bacillati</taxon>
        <taxon>Bacillota</taxon>
        <taxon>Bacilli</taxon>
        <taxon>Bacillales</taxon>
        <taxon>Bacillaceae</taxon>
        <taxon>Salisediminibacterium</taxon>
    </lineage>
</organism>